<dbReference type="InterPro" id="IPR023198">
    <property type="entry name" value="PGP-like_dom2"/>
</dbReference>
<dbReference type="SUPFAM" id="SSF56784">
    <property type="entry name" value="HAD-like"/>
    <property type="match status" value="1"/>
</dbReference>
<dbReference type="InterPro" id="IPR036412">
    <property type="entry name" value="HAD-like_sf"/>
</dbReference>
<keyword evidence="1" id="KW-0378">Hydrolase</keyword>
<protein>
    <submittedName>
        <fullName evidence="1">HAD-IA family hydrolase</fullName>
    </submittedName>
</protein>
<dbReference type="Proteomes" id="UP000470875">
    <property type="component" value="Unassembled WGS sequence"/>
</dbReference>
<organism evidence="1 2">
    <name type="scientific">Scrofimicrobium canadense</name>
    <dbReference type="NCBI Taxonomy" id="2652290"/>
    <lineage>
        <taxon>Bacteria</taxon>
        <taxon>Bacillati</taxon>
        <taxon>Actinomycetota</taxon>
        <taxon>Actinomycetes</taxon>
        <taxon>Actinomycetales</taxon>
        <taxon>Actinomycetaceae</taxon>
        <taxon>Scrofimicrobium</taxon>
    </lineage>
</organism>
<dbReference type="NCBIfam" id="TIGR01509">
    <property type="entry name" value="HAD-SF-IA-v3"/>
    <property type="match status" value="1"/>
</dbReference>
<name>A0A6N7W4Y9_9ACTO</name>
<proteinExistence type="predicted"/>
<dbReference type="SFLD" id="SFLDS00003">
    <property type="entry name" value="Haloacid_Dehalogenase"/>
    <property type="match status" value="1"/>
</dbReference>
<gene>
    <name evidence="1" type="ORF">FYJ24_06340</name>
</gene>
<dbReference type="EMBL" id="VULO01000007">
    <property type="protein sequence ID" value="MSS84385.1"/>
    <property type="molecule type" value="Genomic_DNA"/>
</dbReference>
<dbReference type="Gene3D" id="3.40.50.1000">
    <property type="entry name" value="HAD superfamily/HAD-like"/>
    <property type="match status" value="1"/>
</dbReference>
<reference evidence="1 2" key="1">
    <citation type="submission" date="2019-08" db="EMBL/GenBank/DDBJ databases">
        <title>In-depth cultivation of the pig gut microbiome towards novel bacterial diversity and tailored functional studies.</title>
        <authorList>
            <person name="Wylensek D."/>
            <person name="Hitch T.C.A."/>
            <person name="Clavel T."/>
        </authorList>
    </citation>
    <scope>NUCLEOTIDE SEQUENCE [LARGE SCALE GENOMIC DNA]</scope>
    <source>
        <strain evidence="1 2">WB03_NA08</strain>
    </source>
</reference>
<evidence type="ECO:0000313" key="2">
    <source>
        <dbReference type="Proteomes" id="UP000470875"/>
    </source>
</evidence>
<dbReference type="RefSeq" id="WP_154544713.1">
    <property type="nucleotide sequence ID" value="NZ_VULO01000007.1"/>
</dbReference>
<accession>A0A6N7W4Y9</accession>
<evidence type="ECO:0000313" key="1">
    <source>
        <dbReference type="EMBL" id="MSS84385.1"/>
    </source>
</evidence>
<dbReference type="AlphaFoldDB" id="A0A6N7W4Y9"/>
<keyword evidence="2" id="KW-1185">Reference proteome</keyword>
<dbReference type="GO" id="GO:0050308">
    <property type="term" value="F:sugar-phosphatase activity"/>
    <property type="evidence" value="ECO:0007669"/>
    <property type="project" value="TreeGrafter"/>
</dbReference>
<dbReference type="SFLD" id="SFLDG01129">
    <property type="entry name" value="C1.5:_HAD__Beta-PGM__Phosphata"/>
    <property type="match status" value="1"/>
</dbReference>
<dbReference type="InterPro" id="IPR051806">
    <property type="entry name" value="HAD-like_SPP"/>
</dbReference>
<dbReference type="PANTHER" id="PTHR43481">
    <property type="entry name" value="FRUCTOSE-1-PHOSPHATE PHOSPHATASE"/>
    <property type="match status" value="1"/>
</dbReference>
<dbReference type="InterPro" id="IPR023214">
    <property type="entry name" value="HAD_sf"/>
</dbReference>
<dbReference type="InterPro" id="IPR006439">
    <property type="entry name" value="HAD-SF_hydro_IA"/>
</dbReference>
<comment type="caution">
    <text evidence="1">The sequence shown here is derived from an EMBL/GenBank/DDBJ whole genome shotgun (WGS) entry which is preliminary data.</text>
</comment>
<dbReference type="Gene3D" id="1.10.150.240">
    <property type="entry name" value="Putative phosphatase, domain 2"/>
    <property type="match status" value="1"/>
</dbReference>
<sequence length="218" mass="24091">MQILTRALLFDMDGTAINSNPVVEAMWQRFCEPRGIDLKELLKFSHGRLAKATLEKYMPEATEEELLHQEHELLQWEKTANEGVSPIPGVPEVLARVEQLGIPWALVTSAVEILARTRFQITGLPWPKVAVTAERVELGKPDPACYLAAAKELRIPASQCLVFEDAGPGVAAGLAAGAQVVVVGHDYSEPTRGLPRIEDFHHVRVNPATRQGWFEIDV</sequence>
<dbReference type="PANTHER" id="PTHR43481:SF4">
    <property type="entry name" value="GLYCEROL-1-PHOSPHATE PHOSPHOHYDROLASE 1-RELATED"/>
    <property type="match status" value="1"/>
</dbReference>
<dbReference type="Pfam" id="PF00702">
    <property type="entry name" value="Hydrolase"/>
    <property type="match status" value="1"/>
</dbReference>